<dbReference type="PANTHER" id="PTHR43776:SF7">
    <property type="entry name" value="D,D-DIPEPTIDE TRANSPORT ATP-BINDING PROTEIN DDPF-RELATED"/>
    <property type="match status" value="1"/>
</dbReference>
<evidence type="ECO:0000256" key="4">
    <source>
        <dbReference type="ARBA" id="ARBA00022840"/>
    </source>
</evidence>
<feature type="coiled-coil region" evidence="5">
    <location>
        <begin position="158"/>
        <end position="185"/>
    </location>
</feature>
<protein>
    <submittedName>
        <fullName evidence="7">Phosphate ABC transporter ATP-binding protein</fullName>
        <ecNumber evidence="7">3.6.3.-</ecNumber>
    </submittedName>
</protein>
<dbReference type="EMBL" id="LR214971">
    <property type="protein sequence ID" value="VEU61767.1"/>
    <property type="molecule type" value="Genomic_DNA"/>
</dbReference>
<keyword evidence="3" id="KW-0547">Nucleotide-binding</keyword>
<dbReference type="InterPro" id="IPR050319">
    <property type="entry name" value="ABC_transp_ATP-bind"/>
</dbReference>
<dbReference type="Gene3D" id="3.40.50.300">
    <property type="entry name" value="P-loop containing nucleotide triphosphate hydrolases"/>
    <property type="match status" value="2"/>
</dbReference>
<feature type="domain" description="ABC transporter" evidence="6">
    <location>
        <begin position="5"/>
        <end position="718"/>
    </location>
</feature>
<keyword evidence="7" id="KW-0378">Hydrolase</keyword>
<name>A0AAJ5TCW0_9BACT</name>
<dbReference type="SMART" id="SM00382">
    <property type="entry name" value="AAA"/>
    <property type="match status" value="1"/>
</dbReference>
<evidence type="ECO:0000256" key="5">
    <source>
        <dbReference type="SAM" id="Coils"/>
    </source>
</evidence>
<sequence length="779" mass="92020">MEIALQTKKLEKYFTNKFGTVKAVDGINIQLKKGQVLGIIGESGSGKTSIGRCLVRLYENFGGQVQLLNEIISGKKLSKKQNLFLRKNMQMIFQDPFSSLNKQKNIYAILKETLVINGIIKGKIADIFADWRDVIFHFERTLEKKYLEIELAMLEQRSQDFQEFINFWEEQINKIEEELRQFATDNLSENKIWEFFSQYLLYFERKQKLFASSYNLAYENVAKLYDYFYEVQKTYRKKEQSKIEFEYRSAKKDLDDFKAEIKKQKAFFIKKLNEKGLNLKKEAQDELVKFNNQNNLVVSYISEFHYEYKIANNKALVTTDLKNYSFFKKQAIINHEIAKFLNHRNAFLFQKNLFSFLEIAKIEKLVEIITDFKENLIKKYQNLTFDKKGGKNYSTTKQFREKIRDELANLNIDELKKTAKNNQEIFEKKVNFKIKFLEFRYNISYNQKRTAPNSQNLEKMKQLESKLAEKKAIYEEDKNHFIKKYNQWKTEKIEKIVAENEKYKNLLAKISLYDQRINQIHRLFISKLVHKPDFNDISNLLKSRFLEKIAIIKSLEIEKHNLARVYKNIQLFYGMKKLPLFFLLKKSIRKFVLSELIYEALESVGLLRSFAYRYPHEFSGGQRQRIAIARALIVEPKVIIADEPIASLDISIQAQIINLLKKLVKEKNLSLIFIAHDLSVVEYIADEVLIMHAGKIVEKGKTAAIFENPIHPYTINLLNSVPKISNAHIPFAPILFNNKYLEEQKYPNIIQELRVNNDHFVYGTNSQLKSWTLKKLEKQ</sequence>
<dbReference type="Proteomes" id="UP000289629">
    <property type="component" value="Chromosome"/>
</dbReference>
<dbReference type="GO" id="GO:0055085">
    <property type="term" value="P:transmembrane transport"/>
    <property type="evidence" value="ECO:0007669"/>
    <property type="project" value="UniProtKB-ARBA"/>
</dbReference>
<dbReference type="PROSITE" id="PS50893">
    <property type="entry name" value="ABC_TRANSPORTER_2"/>
    <property type="match status" value="1"/>
</dbReference>
<dbReference type="EC" id="3.6.3.-" evidence="7"/>
<evidence type="ECO:0000313" key="7">
    <source>
        <dbReference type="EMBL" id="VEU61767.1"/>
    </source>
</evidence>
<evidence type="ECO:0000256" key="2">
    <source>
        <dbReference type="ARBA" id="ARBA00022448"/>
    </source>
</evidence>
<accession>A0AAJ5TCW0</accession>
<dbReference type="KEGG" id="mds:MDIS_01950"/>
<evidence type="ECO:0000313" key="8">
    <source>
        <dbReference type="Proteomes" id="UP000289629"/>
    </source>
</evidence>
<dbReference type="InterPro" id="IPR003439">
    <property type="entry name" value="ABC_transporter-like_ATP-bd"/>
</dbReference>
<dbReference type="PANTHER" id="PTHR43776">
    <property type="entry name" value="TRANSPORT ATP-BINDING PROTEIN"/>
    <property type="match status" value="1"/>
</dbReference>
<gene>
    <name evidence="7" type="primary">pstB_2</name>
    <name evidence="7" type="ORF">NCTC10125_00379</name>
</gene>
<dbReference type="GO" id="GO:0016887">
    <property type="term" value="F:ATP hydrolysis activity"/>
    <property type="evidence" value="ECO:0007669"/>
    <property type="project" value="InterPro"/>
</dbReference>
<dbReference type="PROSITE" id="PS00211">
    <property type="entry name" value="ABC_TRANSPORTER_1"/>
    <property type="match status" value="1"/>
</dbReference>
<evidence type="ECO:0000256" key="1">
    <source>
        <dbReference type="ARBA" id="ARBA00005417"/>
    </source>
</evidence>
<dbReference type="InterPro" id="IPR013563">
    <property type="entry name" value="Oligopep_ABC_C"/>
</dbReference>
<dbReference type="InterPro" id="IPR003593">
    <property type="entry name" value="AAA+_ATPase"/>
</dbReference>
<dbReference type="Pfam" id="PF00005">
    <property type="entry name" value="ABC_tran"/>
    <property type="match status" value="2"/>
</dbReference>
<comment type="similarity">
    <text evidence="1">Belongs to the ABC transporter superfamily.</text>
</comment>
<organism evidence="7 8">
    <name type="scientific">Mesomycoplasma dispar</name>
    <dbReference type="NCBI Taxonomy" id="86660"/>
    <lineage>
        <taxon>Bacteria</taxon>
        <taxon>Bacillati</taxon>
        <taxon>Mycoplasmatota</taxon>
        <taxon>Mycoplasmoidales</taxon>
        <taxon>Metamycoplasmataceae</taxon>
        <taxon>Mesomycoplasma</taxon>
    </lineage>
</organism>
<dbReference type="RefSeq" id="WP_044635398.1">
    <property type="nucleotide sequence ID" value="NZ_CP007229.1"/>
</dbReference>
<dbReference type="GO" id="GO:0015833">
    <property type="term" value="P:peptide transport"/>
    <property type="evidence" value="ECO:0007669"/>
    <property type="project" value="InterPro"/>
</dbReference>
<dbReference type="InterPro" id="IPR017871">
    <property type="entry name" value="ABC_transporter-like_CS"/>
</dbReference>
<evidence type="ECO:0000259" key="6">
    <source>
        <dbReference type="PROSITE" id="PS50893"/>
    </source>
</evidence>
<keyword evidence="4 7" id="KW-0067">ATP-binding</keyword>
<evidence type="ECO:0000256" key="3">
    <source>
        <dbReference type="ARBA" id="ARBA00022741"/>
    </source>
</evidence>
<dbReference type="GO" id="GO:0005524">
    <property type="term" value="F:ATP binding"/>
    <property type="evidence" value="ECO:0007669"/>
    <property type="project" value="UniProtKB-KW"/>
</dbReference>
<reference evidence="7 8" key="1">
    <citation type="submission" date="2019-01" db="EMBL/GenBank/DDBJ databases">
        <authorList>
            <consortium name="Pathogen Informatics"/>
        </authorList>
    </citation>
    <scope>NUCLEOTIDE SEQUENCE [LARGE SCALE GENOMIC DNA]</scope>
    <source>
        <strain evidence="7 8">NCTC10125</strain>
    </source>
</reference>
<proteinExistence type="inferred from homology"/>
<dbReference type="AlphaFoldDB" id="A0AAJ5TCW0"/>
<dbReference type="Pfam" id="PF08352">
    <property type="entry name" value="oligo_HPY"/>
    <property type="match status" value="1"/>
</dbReference>
<dbReference type="SUPFAM" id="SSF52540">
    <property type="entry name" value="P-loop containing nucleoside triphosphate hydrolases"/>
    <property type="match status" value="1"/>
</dbReference>
<dbReference type="InterPro" id="IPR027417">
    <property type="entry name" value="P-loop_NTPase"/>
</dbReference>
<keyword evidence="2" id="KW-0813">Transport</keyword>
<keyword evidence="5" id="KW-0175">Coiled coil</keyword>